<organism evidence="1 2">
    <name type="scientific">Adiantum capillus-veneris</name>
    <name type="common">Maidenhair fern</name>
    <dbReference type="NCBI Taxonomy" id="13818"/>
    <lineage>
        <taxon>Eukaryota</taxon>
        <taxon>Viridiplantae</taxon>
        <taxon>Streptophyta</taxon>
        <taxon>Embryophyta</taxon>
        <taxon>Tracheophyta</taxon>
        <taxon>Polypodiopsida</taxon>
        <taxon>Polypodiidae</taxon>
        <taxon>Polypodiales</taxon>
        <taxon>Pteridineae</taxon>
        <taxon>Pteridaceae</taxon>
        <taxon>Vittarioideae</taxon>
        <taxon>Adiantum</taxon>
    </lineage>
</organism>
<dbReference type="AlphaFoldDB" id="A0A9D4UW54"/>
<evidence type="ECO:0000313" key="2">
    <source>
        <dbReference type="Proteomes" id="UP000886520"/>
    </source>
</evidence>
<comment type="caution">
    <text evidence="1">The sequence shown here is derived from an EMBL/GenBank/DDBJ whole genome shotgun (WGS) entry which is preliminary data.</text>
</comment>
<sequence length="82" mass="9316">METYSFLELEKKRVFSFLEESPGFSLQAIIDAWWSPTNLQRVPIVELQKREGPLLNVQLHGSDATGMIEREARFSTGQGCAE</sequence>
<accession>A0A9D4UW54</accession>
<reference evidence="1" key="1">
    <citation type="submission" date="2021-01" db="EMBL/GenBank/DDBJ databases">
        <title>Adiantum capillus-veneris genome.</title>
        <authorList>
            <person name="Fang Y."/>
            <person name="Liao Q."/>
        </authorList>
    </citation>
    <scope>NUCLEOTIDE SEQUENCE</scope>
    <source>
        <strain evidence="1">H3</strain>
        <tissue evidence="1">Leaf</tissue>
    </source>
</reference>
<keyword evidence="2" id="KW-1185">Reference proteome</keyword>
<dbReference type="EMBL" id="JABFUD020000009">
    <property type="protein sequence ID" value="KAI5075118.1"/>
    <property type="molecule type" value="Genomic_DNA"/>
</dbReference>
<dbReference type="Proteomes" id="UP000886520">
    <property type="component" value="Chromosome 9"/>
</dbReference>
<proteinExistence type="predicted"/>
<gene>
    <name evidence="1" type="ORF">GOP47_0009194</name>
</gene>
<protein>
    <submittedName>
        <fullName evidence="1">Uncharacterized protein</fullName>
    </submittedName>
</protein>
<name>A0A9D4UW54_ADICA</name>
<evidence type="ECO:0000313" key="1">
    <source>
        <dbReference type="EMBL" id="KAI5075118.1"/>
    </source>
</evidence>